<name>M5PY33_DESAF</name>
<dbReference type="SMR" id="M5PY33"/>
<dbReference type="InterPro" id="IPR058031">
    <property type="entry name" value="AAA_lid_NorR"/>
</dbReference>
<dbReference type="CDD" id="cd00009">
    <property type="entry name" value="AAA"/>
    <property type="match status" value="1"/>
</dbReference>
<gene>
    <name evidence="10" type="ORF">PCS_00600</name>
</gene>
<feature type="modified residue" description="4-aspartylphosphate" evidence="7">
    <location>
        <position position="55"/>
    </location>
</feature>
<keyword evidence="2" id="KW-0547">Nucleotide-binding</keyword>
<keyword evidence="1 7" id="KW-0597">Phosphoprotein</keyword>
<dbReference type="InterPro" id="IPR025944">
    <property type="entry name" value="Sigma_54_int_dom_CS"/>
</dbReference>
<evidence type="ECO:0000313" key="11">
    <source>
        <dbReference type="Proteomes" id="UP000011922"/>
    </source>
</evidence>
<keyword evidence="10" id="KW-0238">DNA-binding</keyword>
<dbReference type="PROSITE" id="PS50110">
    <property type="entry name" value="RESPONSE_REGULATORY"/>
    <property type="match status" value="1"/>
</dbReference>
<dbReference type="Pfam" id="PF02954">
    <property type="entry name" value="HTH_8"/>
    <property type="match status" value="1"/>
</dbReference>
<dbReference type="Proteomes" id="UP000011922">
    <property type="component" value="Unassembled WGS sequence"/>
</dbReference>
<feature type="domain" description="Response regulatory" evidence="9">
    <location>
        <begin position="6"/>
        <end position="120"/>
    </location>
</feature>
<dbReference type="InterPro" id="IPR002197">
    <property type="entry name" value="HTH_Fis"/>
</dbReference>
<accession>M5PY33</accession>
<dbReference type="PROSITE" id="PS50045">
    <property type="entry name" value="SIGMA54_INTERACT_4"/>
    <property type="match status" value="1"/>
</dbReference>
<evidence type="ECO:0000256" key="4">
    <source>
        <dbReference type="ARBA" id="ARBA00023012"/>
    </source>
</evidence>
<keyword evidence="6" id="KW-0804">Transcription</keyword>
<dbReference type="Pfam" id="PF00158">
    <property type="entry name" value="Sigma54_activat"/>
    <property type="match status" value="1"/>
</dbReference>
<evidence type="ECO:0000259" key="8">
    <source>
        <dbReference type="PROSITE" id="PS50045"/>
    </source>
</evidence>
<dbReference type="GO" id="GO:0005524">
    <property type="term" value="F:ATP binding"/>
    <property type="evidence" value="ECO:0007669"/>
    <property type="project" value="UniProtKB-KW"/>
</dbReference>
<dbReference type="PROSITE" id="PS00688">
    <property type="entry name" value="SIGMA54_INTERACT_3"/>
    <property type="match status" value="1"/>
</dbReference>
<comment type="caution">
    <text evidence="10">The sequence shown here is derived from an EMBL/GenBank/DDBJ whole genome shotgun (WGS) entry which is preliminary data.</text>
</comment>
<dbReference type="SUPFAM" id="SSF52172">
    <property type="entry name" value="CheY-like"/>
    <property type="match status" value="1"/>
</dbReference>
<dbReference type="GO" id="GO:0043565">
    <property type="term" value="F:sequence-specific DNA binding"/>
    <property type="evidence" value="ECO:0007669"/>
    <property type="project" value="InterPro"/>
</dbReference>
<dbReference type="PROSITE" id="PS00675">
    <property type="entry name" value="SIGMA54_INTERACT_1"/>
    <property type="match status" value="1"/>
</dbReference>
<feature type="domain" description="Sigma-54 factor interaction" evidence="8">
    <location>
        <begin position="144"/>
        <end position="370"/>
    </location>
</feature>
<keyword evidence="3" id="KW-0067">ATP-binding</keyword>
<organism evidence="10 11">
    <name type="scientific">Desulfocurvibacter africanus PCS</name>
    <dbReference type="NCBI Taxonomy" id="1262666"/>
    <lineage>
        <taxon>Bacteria</taxon>
        <taxon>Pseudomonadati</taxon>
        <taxon>Thermodesulfobacteriota</taxon>
        <taxon>Desulfovibrionia</taxon>
        <taxon>Desulfovibrionales</taxon>
        <taxon>Desulfovibrionaceae</taxon>
        <taxon>Desulfocurvibacter</taxon>
    </lineage>
</organism>
<dbReference type="PATRIC" id="fig|1262666.3.peg.600"/>
<dbReference type="GO" id="GO:0006355">
    <property type="term" value="P:regulation of DNA-templated transcription"/>
    <property type="evidence" value="ECO:0007669"/>
    <property type="project" value="InterPro"/>
</dbReference>
<dbReference type="InterPro" id="IPR011006">
    <property type="entry name" value="CheY-like_superfamily"/>
</dbReference>
<dbReference type="SMART" id="SM00382">
    <property type="entry name" value="AAA"/>
    <property type="match status" value="1"/>
</dbReference>
<evidence type="ECO:0000256" key="3">
    <source>
        <dbReference type="ARBA" id="ARBA00022840"/>
    </source>
</evidence>
<dbReference type="Gene3D" id="1.10.10.60">
    <property type="entry name" value="Homeodomain-like"/>
    <property type="match status" value="1"/>
</dbReference>
<dbReference type="PANTHER" id="PTHR32071:SF119">
    <property type="entry name" value="SIGMA L-DEPENDENT TRANSCRIPTIONAL REGULATOR YPLP-RELATED"/>
    <property type="match status" value="1"/>
</dbReference>
<dbReference type="FunFam" id="3.40.50.2300:FF:000018">
    <property type="entry name" value="DNA-binding transcriptional regulator NtrC"/>
    <property type="match status" value="1"/>
</dbReference>
<dbReference type="SMART" id="SM00448">
    <property type="entry name" value="REC"/>
    <property type="match status" value="1"/>
</dbReference>
<dbReference type="InterPro" id="IPR002078">
    <property type="entry name" value="Sigma_54_int"/>
</dbReference>
<dbReference type="AlphaFoldDB" id="M5PY33"/>
<dbReference type="InterPro" id="IPR009057">
    <property type="entry name" value="Homeodomain-like_sf"/>
</dbReference>
<dbReference type="InterPro" id="IPR025662">
    <property type="entry name" value="Sigma_54_int_dom_ATP-bd_1"/>
</dbReference>
<evidence type="ECO:0000256" key="2">
    <source>
        <dbReference type="ARBA" id="ARBA00022741"/>
    </source>
</evidence>
<dbReference type="Gene3D" id="3.40.50.2300">
    <property type="match status" value="1"/>
</dbReference>
<evidence type="ECO:0000313" key="10">
    <source>
        <dbReference type="EMBL" id="EMG38959.1"/>
    </source>
</evidence>
<dbReference type="Gene3D" id="1.10.8.60">
    <property type="match status" value="1"/>
</dbReference>
<dbReference type="InterPro" id="IPR027417">
    <property type="entry name" value="P-loop_NTPase"/>
</dbReference>
<evidence type="ECO:0000256" key="5">
    <source>
        <dbReference type="ARBA" id="ARBA00023015"/>
    </source>
</evidence>
<dbReference type="PANTHER" id="PTHR32071">
    <property type="entry name" value="TRANSCRIPTIONAL REGULATORY PROTEIN"/>
    <property type="match status" value="1"/>
</dbReference>
<dbReference type="Pfam" id="PF25601">
    <property type="entry name" value="AAA_lid_14"/>
    <property type="match status" value="1"/>
</dbReference>
<dbReference type="Pfam" id="PF00072">
    <property type="entry name" value="Response_reg"/>
    <property type="match status" value="1"/>
</dbReference>
<dbReference type="PRINTS" id="PR01590">
    <property type="entry name" value="HTHFIS"/>
</dbReference>
<dbReference type="SUPFAM" id="SSF52540">
    <property type="entry name" value="P-loop containing nucleoside triphosphate hydrolases"/>
    <property type="match status" value="1"/>
</dbReference>
<sequence length="444" mass="50402">MKNLYNVLVVDDEESILKLFKKELSNSERNIHTTMSGNQARALLQKNQYDVILLDIRLPDADGIELLMEWKQRFPDVEIIMITGHGNIDTAVEAMKIGAYDYVTKPFHLDKIELLIERAYQRACLQRENRGFRHSQSSTRLPQLVGRSAGIEQVRFLIRKVAPTEVPVLITGESGVGKDVVARTIHALSPRAEKPLIVKNCATLEKTLARSELFGHLRGSFTGATENRDGLMTFAHSGTLFLDEIGELPLEVQASLLRVLESKAYRRVGEKEERKTDIRLICATNRNLAKEVEAGRFHDALFHRINVFSFKVPALRERAEDIPLLVEYFLGSLGREKRCSITDRALECLMRYDWPGNIRELKNVIERSIILSDNGVIMDQALPPEMIGEAESSSSERGLSLDSMERDHISKVLALHEGNRQKTAEVLGIGRKTLYRKIEKYKIQ</sequence>
<dbReference type="EMBL" id="AOSV01000003">
    <property type="protein sequence ID" value="EMG38959.1"/>
    <property type="molecule type" value="Genomic_DNA"/>
</dbReference>
<dbReference type="FunFam" id="3.40.50.300:FF:000006">
    <property type="entry name" value="DNA-binding transcriptional regulator NtrC"/>
    <property type="match status" value="1"/>
</dbReference>
<reference evidence="10 11" key="1">
    <citation type="journal article" date="2013" name="Genome Announc.">
        <title>Draft Genome Sequence for Desulfovibrio africanus Strain PCS.</title>
        <authorList>
            <person name="Brown S.D."/>
            <person name="Utturkar S.M."/>
            <person name="Arkin A.P."/>
            <person name="Deutschbauer A.M."/>
            <person name="Elias D.A."/>
            <person name="Hazen T.C."/>
            <person name="Chakraborty R."/>
        </authorList>
    </citation>
    <scope>NUCLEOTIDE SEQUENCE [LARGE SCALE GENOMIC DNA]</scope>
    <source>
        <strain evidence="10 11">PCS</strain>
    </source>
</reference>
<evidence type="ECO:0000259" key="9">
    <source>
        <dbReference type="PROSITE" id="PS50110"/>
    </source>
</evidence>
<keyword evidence="5" id="KW-0805">Transcription regulation</keyword>
<dbReference type="Gene3D" id="3.40.50.300">
    <property type="entry name" value="P-loop containing nucleotide triphosphate hydrolases"/>
    <property type="match status" value="1"/>
</dbReference>
<dbReference type="OrthoDB" id="9763792at2"/>
<dbReference type="GO" id="GO:0000160">
    <property type="term" value="P:phosphorelay signal transduction system"/>
    <property type="evidence" value="ECO:0007669"/>
    <property type="project" value="UniProtKB-KW"/>
</dbReference>
<evidence type="ECO:0000256" key="1">
    <source>
        <dbReference type="ARBA" id="ARBA00022553"/>
    </source>
</evidence>
<dbReference type="InterPro" id="IPR003593">
    <property type="entry name" value="AAA+_ATPase"/>
</dbReference>
<evidence type="ECO:0000256" key="6">
    <source>
        <dbReference type="ARBA" id="ARBA00023163"/>
    </source>
</evidence>
<dbReference type="RefSeq" id="WP_005983913.1">
    <property type="nucleotide sequence ID" value="NZ_AOSV01000003.1"/>
</dbReference>
<dbReference type="SUPFAM" id="SSF46689">
    <property type="entry name" value="Homeodomain-like"/>
    <property type="match status" value="1"/>
</dbReference>
<dbReference type="InterPro" id="IPR001789">
    <property type="entry name" value="Sig_transdc_resp-reg_receiver"/>
</dbReference>
<protein>
    <submittedName>
        <fullName evidence="10">CheY-like receiver, AAA-type ATPase, and DNA-binding domain containing response regulator</fullName>
    </submittedName>
</protein>
<keyword evidence="4" id="KW-0902">Two-component regulatory system</keyword>
<evidence type="ECO:0000256" key="7">
    <source>
        <dbReference type="PROSITE-ProRule" id="PRU00169"/>
    </source>
</evidence>
<proteinExistence type="predicted"/>